<feature type="active site" description="Tele-phosphohistidine intermediate" evidence="5">
    <location>
        <position position="85"/>
    </location>
</feature>
<feature type="binding site" evidence="6">
    <location>
        <position position="88"/>
    </location>
    <ligand>
        <name>Mg(2+)</name>
        <dbReference type="ChEBI" id="CHEBI:18420"/>
        <note>ligand shared between all trimeric partners</note>
    </ligand>
</feature>
<dbReference type="PIRSF" id="PIRSF000699">
    <property type="entry name" value="PTS_IILac_III"/>
    <property type="match status" value="1"/>
</dbReference>
<keyword evidence="2" id="KW-0762">Sugar transport</keyword>
<name>A0A084ACB6_LACLC</name>
<dbReference type="EMBL" id="AZSI01000017">
    <property type="protein sequence ID" value="KEY62945.1"/>
    <property type="molecule type" value="Genomic_DNA"/>
</dbReference>
<sequence>MTDKYENPTSDDYMGVVMGIIMSGGNAKGLAFQAIQQAKDGKFAEAESSLNEASEQLREAHDVQTDLLTRLAQGEKIGWNLYMVHAQDHLMNAITFKDLAVEVVGQERRLQALENK</sequence>
<keyword evidence="4" id="KW-0598">Phosphotransferase system</keyword>
<protein>
    <submittedName>
        <fullName evidence="8">PTS system, cellobiose-specific IIA component</fullName>
    </submittedName>
</protein>
<accession>A0A084ACB6</accession>
<dbReference type="GO" id="GO:0016740">
    <property type="term" value="F:transferase activity"/>
    <property type="evidence" value="ECO:0007669"/>
    <property type="project" value="UniProtKB-KW"/>
</dbReference>
<evidence type="ECO:0000256" key="1">
    <source>
        <dbReference type="ARBA" id="ARBA00022448"/>
    </source>
</evidence>
<evidence type="ECO:0000256" key="5">
    <source>
        <dbReference type="PIRSR" id="PIRSR000699-1"/>
    </source>
</evidence>
<proteinExistence type="predicted"/>
<reference evidence="8 9" key="1">
    <citation type="submission" date="2014-06" db="EMBL/GenBank/DDBJ databases">
        <title>Draft genome sequence of the putrescine producing strain Lactococcus lactis subsp cremoris GE214.</title>
        <authorList>
            <person name="Ladero V."/>
            <person name="Linares D.M."/>
            <person name="del Rio B."/>
            <person name="Mayo B."/>
            <person name="Martin M.C."/>
            <person name="Fernandez M."/>
            <person name="Alvarez M.A."/>
        </authorList>
    </citation>
    <scope>NUCLEOTIDE SEQUENCE [LARGE SCALE GENOMIC DNA]</scope>
    <source>
        <strain evidence="8 9">GE214</strain>
    </source>
</reference>
<dbReference type="InterPro" id="IPR003188">
    <property type="entry name" value="PTS_IIA_lac/cel"/>
</dbReference>
<dbReference type="Gene3D" id="1.20.58.80">
    <property type="entry name" value="Phosphotransferase system, lactose/cellobiose-type IIA subunit"/>
    <property type="match status" value="1"/>
</dbReference>
<dbReference type="GeneID" id="61108738"/>
<dbReference type="PROSITE" id="PS51095">
    <property type="entry name" value="PTS_EIIA_TYPE_3"/>
    <property type="match status" value="1"/>
</dbReference>
<dbReference type="RefSeq" id="WP_011675489.1">
    <property type="nucleotide sequence ID" value="NZ_AZSI01000017.1"/>
</dbReference>
<dbReference type="PANTHER" id="PTHR34382">
    <property type="entry name" value="PTS SYSTEM N,N'-DIACETYLCHITOBIOSE-SPECIFIC EIIA COMPONENT"/>
    <property type="match status" value="1"/>
</dbReference>
<evidence type="ECO:0000256" key="7">
    <source>
        <dbReference type="PROSITE-ProRule" id="PRU00418"/>
    </source>
</evidence>
<organism evidence="8 9">
    <name type="scientific">Lactococcus cremoris subsp. cremoris GE214</name>
    <dbReference type="NCBI Taxonomy" id="1415168"/>
    <lineage>
        <taxon>Bacteria</taxon>
        <taxon>Bacillati</taxon>
        <taxon>Bacillota</taxon>
        <taxon>Bacilli</taxon>
        <taxon>Lactobacillales</taxon>
        <taxon>Streptococcaceae</taxon>
        <taxon>Lactococcus</taxon>
        <taxon>Lactococcus cremoris subsp. cremoris</taxon>
    </lineage>
</organism>
<keyword evidence="6" id="KW-0460">Magnesium</keyword>
<evidence type="ECO:0000256" key="4">
    <source>
        <dbReference type="ARBA" id="ARBA00022683"/>
    </source>
</evidence>
<keyword evidence="1" id="KW-0813">Transport</keyword>
<evidence type="ECO:0000256" key="2">
    <source>
        <dbReference type="ARBA" id="ARBA00022597"/>
    </source>
</evidence>
<evidence type="ECO:0000256" key="3">
    <source>
        <dbReference type="ARBA" id="ARBA00022679"/>
    </source>
</evidence>
<evidence type="ECO:0000313" key="9">
    <source>
        <dbReference type="Proteomes" id="UP000028401"/>
    </source>
</evidence>
<dbReference type="PANTHER" id="PTHR34382:SF7">
    <property type="entry name" value="PTS SYSTEM N,N'-DIACETYLCHITOBIOSE-SPECIFIC EIIA COMPONENT"/>
    <property type="match status" value="1"/>
</dbReference>
<dbReference type="AlphaFoldDB" id="A0A084ACB6"/>
<keyword evidence="6" id="KW-0479">Metal-binding</keyword>
<dbReference type="CDD" id="cd00215">
    <property type="entry name" value="PTS_IIA_lac"/>
    <property type="match status" value="1"/>
</dbReference>
<comment type="caution">
    <text evidence="8">The sequence shown here is derived from an EMBL/GenBank/DDBJ whole genome shotgun (WGS) entry which is preliminary data.</text>
</comment>
<keyword evidence="3" id="KW-0808">Transferase</keyword>
<evidence type="ECO:0000313" key="8">
    <source>
        <dbReference type="EMBL" id="KEY62945.1"/>
    </source>
</evidence>
<gene>
    <name evidence="8" type="ORF">U725_00844</name>
</gene>
<evidence type="ECO:0000256" key="6">
    <source>
        <dbReference type="PIRSR" id="PIRSR000699-2"/>
    </source>
</evidence>
<dbReference type="SUPFAM" id="SSF46973">
    <property type="entry name" value="Enzyme IIa from lactose specific PTS, IIa-lac"/>
    <property type="match status" value="1"/>
</dbReference>
<dbReference type="InterPro" id="IPR036542">
    <property type="entry name" value="PTS_IIA_lac/cel_sf"/>
</dbReference>
<dbReference type="PATRIC" id="fig|1415168.3.peg.902"/>
<dbReference type="SMR" id="A0A084ACB6"/>
<dbReference type="Proteomes" id="UP000028401">
    <property type="component" value="Unassembled WGS sequence"/>
</dbReference>
<dbReference type="Pfam" id="PF02255">
    <property type="entry name" value="PTS_IIA"/>
    <property type="match status" value="1"/>
</dbReference>
<feature type="modified residue" description="Phosphohistidine; by HPr" evidence="7">
    <location>
        <position position="85"/>
    </location>
</feature>
<dbReference type="GO" id="GO:0009401">
    <property type="term" value="P:phosphoenolpyruvate-dependent sugar phosphotransferase system"/>
    <property type="evidence" value="ECO:0007669"/>
    <property type="project" value="UniProtKB-KW"/>
</dbReference>
<dbReference type="GO" id="GO:0046872">
    <property type="term" value="F:metal ion binding"/>
    <property type="evidence" value="ECO:0007669"/>
    <property type="project" value="UniProtKB-KW"/>
</dbReference>
<comment type="cofactor">
    <cofactor evidence="6">
        <name>Mg(2+)</name>
        <dbReference type="ChEBI" id="CHEBI:18420"/>
    </cofactor>
    <text evidence="6">Binds 1 Mg(2+) ion per trimer.</text>
</comment>